<evidence type="ECO:0000256" key="1">
    <source>
        <dbReference type="SAM" id="Coils"/>
    </source>
</evidence>
<keyword evidence="3" id="KW-1185">Reference proteome</keyword>
<comment type="caution">
    <text evidence="2">The sequence shown here is derived from an EMBL/GenBank/DDBJ whole genome shotgun (WGS) entry which is preliminary data.</text>
</comment>
<reference evidence="2 3" key="1">
    <citation type="submission" date="2020-08" db="EMBL/GenBank/DDBJ databases">
        <title>Sequencing the genomes of 1000 actinobacteria strains.</title>
        <authorList>
            <person name="Klenk H.-P."/>
        </authorList>
    </citation>
    <scope>NUCLEOTIDE SEQUENCE [LARGE SCALE GENOMIC DNA]</scope>
    <source>
        <strain evidence="2 3">DSM 28967</strain>
    </source>
</reference>
<proteinExistence type="predicted"/>
<accession>A0A7W9J320</accession>
<evidence type="ECO:0000313" key="2">
    <source>
        <dbReference type="EMBL" id="MBB5834731.1"/>
    </source>
</evidence>
<dbReference type="EMBL" id="JACHMY010000001">
    <property type="protein sequence ID" value="MBB5834731.1"/>
    <property type="molecule type" value="Genomic_DNA"/>
</dbReference>
<feature type="coiled-coil region" evidence="1">
    <location>
        <begin position="57"/>
        <end position="84"/>
    </location>
</feature>
<keyword evidence="2" id="KW-0346">Stress response</keyword>
<name>A0A7W9J320_9ACTN</name>
<evidence type="ECO:0000313" key="3">
    <source>
        <dbReference type="Proteomes" id="UP000549971"/>
    </source>
</evidence>
<protein>
    <submittedName>
        <fullName evidence="2">Molecular chaperone GrpE (Heat shock protein)</fullName>
    </submittedName>
</protein>
<dbReference type="Proteomes" id="UP000549971">
    <property type="component" value="Unassembled WGS sequence"/>
</dbReference>
<dbReference type="AlphaFoldDB" id="A0A7W9J320"/>
<organism evidence="2 3">
    <name type="scientific">Kribbella italica</name>
    <dbReference type="NCBI Taxonomy" id="1540520"/>
    <lineage>
        <taxon>Bacteria</taxon>
        <taxon>Bacillati</taxon>
        <taxon>Actinomycetota</taxon>
        <taxon>Actinomycetes</taxon>
        <taxon>Propionibacteriales</taxon>
        <taxon>Kribbellaceae</taxon>
        <taxon>Kribbella</taxon>
    </lineage>
</organism>
<gene>
    <name evidence="2" type="ORF">HDA39_001465</name>
</gene>
<sequence>MSELAKDGLGVIAANQAANAVREQVVRTLAAYVGLSARMRALEDAFRTQVMGAGYQLQQLIEERRRLEAELDRIRTRLDRDEYADDAALAADVEAALVETVPGPLDEDDPSASAEPLPDDGLDELSRRRILREFKRIVLPKVHTDTSTAPPEEFAVAHAVYRERDYVLMEAFVVQHRGELGPYDDDGAELSTGQATERLASYRAAARRLDARLARLRADATEAELTVPEDAQHRIREQNQEFLQAIDDESATVLRLRTELENLRRKGDQP</sequence>
<feature type="coiled-coil region" evidence="1">
    <location>
        <begin position="199"/>
        <end position="266"/>
    </location>
</feature>
<dbReference type="RefSeq" id="WP_184794457.1">
    <property type="nucleotide sequence ID" value="NZ_JACHMY010000001.1"/>
</dbReference>
<keyword evidence="1" id="KW-0175">Coiled coil</keyword>